<sequence length="173" mass="19677">MSLTVKTAFTLVIVWLLISPRTALADKFIGQWHIIKNNKLTTAQTIDGLNKLQITVNTQQDVSIILTLHNFSGFGTKHEVFEYQSPTYGNVRTVDYYIKEDQITLSTPYEVNRFIENLKDIATHALILDDTLGSSFKERKINISYLSTEKKHILNRAAFSTIEIDEVLQSLGL</sequence>
<protein>
    <recommendedName>
        <fullName evidence="3">DUF4488 domain-containing protein</fullName>
    </recommendedName>
</protein>
<accession>A0ABQ3IUL0</accession>
<dbReference type="RefSeq" id="WP_189378249.1">
    <property type="nucleotide sequence ID" value="NZ_BNAH01000008.1"/>
</dbReference>
<dbReference type="EMBL" id="BNAH01000008">
    <property type="protein sequence ID" value="GHE91578.1"/>
    <property type="molecule type" value="Genomic_DNA"/>
</dbReference>
<proteinExistence type="predicted"/>
<dbReference type="Proteomes" id="UP000626370">
    <property type="component" value="Unassembled WGS sequence"/>
</dbReference>
<evidence type="ECO:0000313" key="1">
    <source>
        <dbReference type="EMBL" id="GHE91578.1"/>
    </source>
</evidence>
<evidence type="ECO:0000313" key="2">
    <source>
        <dbReference type="Proteomes" id="UP000626370"/>
    </source>
</evidence>
<organism evidence="1 2">
    <name type="scientific">Thalassotalea profundi</name>
    <dbReference type="NCBI Taxonomy" id="2036687"/>
    <lineage>
        <taxon>Bacteria</taxon>
        <taxon>Pseudomonadati</taxon>
        <taxon>Pseudomonadota</taxon>
        <taxon>Gammaproteobacteria</taxon>
        <taxon>Alteromonadales</taxon>
        <taxon>Colwelliaceae</taxon>
        <taxon>Thalassotalea</taxon>
    </lineage>
</organism>
<gene>
    <name evidence="1" type="ORF">GCM10011501_21200</name>
</gene>
<evidence type="ECO:0008006" key="3">
    <source>
        <dbReference type="Google" id="ProtNLM"/>
    </source>
</evidence>
<keyword evidence="2" id="KW-1185">Reference proteome</keyword>
<reference evidence="2" key="1">
    <citation type="journal article" date="2019" name="Int. J. Syst. Evol. Microbiol.">
        <title>The Global Catalogue of Microorganisms (GCM) 10K type strain sequencing project: providing services to taxonomists for standard genome sequencing and annotation.</title>
        <authorList>
            <consortium name="The Broad Institute Genomics Platform"/>
            <consortium name="The Broad Institute Genome Sequencing Center for Infectious Disease"/>
            <person name="Wu L."/>
            <person name="Ma J."/>
        </authorList>
    </citation>
    <scope>NUCLEOTIDE SEQUENCE [LARGE SCALE GENOMIC DNA]</scope>
    <source>
        <strain evidence="2">CGMCC 1.15922</strain>
    </source>
</reference>
<comment type="caution">
    <text evidence="1">The sequence shown here is derived from an EMBL/GenBank/DDBJ whole genome shotgun (WGS) entry which is preliminary data.</text>
</comment>
<name>A0ABQ3IUL0_9GAMM</name>